<keyword evidence="4" id="KW-1185">Reference proteome</keyword>
<feature type="transmembrane region" description="Helical" evidence="1">
    <location>
        <begin position="316"/>
        <end position="333"/>
    </location>
</feature>
<gene>
    <name evidence="3" type="ORF">VOP03_11775</name>
</gene>
<feature type="transmembrane region" description="Helical" evidence="1">
    <location>
        <begin position="221"/>
        <end position="239"/>
    </location>
</feature>
<keyword evidence="1" id="KW-1133">Transmembrane helix</keyword>
<dbReference type="GO" id="GO:0016746">
    <property type="term" value="F:acyltransferase activity"/>
    <property type="evidence" value="ECO:0007669"/>
    <property type="project" value="UniProtKB-KW"/>
</dbReference>
<keyword evidence="3" id="KW-0808">Transferase</keyword>
<dbReference type="Proteomes" id="UP001355298">
    <property type="component" value="Unassembled WGS sequence"/>
</dbReference>
<dbReference type="InterPro" id="IPR002656">
    <property type="entry name" value="Acyl_transf_3_dom"/>
</dbReference>
<feature type="transmembrane region" description="Helical" evidence="1">
    <location>
        <begin position="161"/>
        <end position="179"/>
    </location>
</feature>
<name>A0ABU6ISP1_9FLAO</name>
<dbReference type="Pfam" id="PF01757">
    <property type="entry name" value="Acyl_transf_3"/>
    <property type="match status" value="1"/>
</dbReference>
<feature type="transmembrane region" description="Helical" evidence="1">
    <location>
        <begin position="136"/>
        <end position="156"/>
    </location>
</feature>
<proteinExistence type="predicted"/>
<evidence type="ECO:0000259" key="2">
    <source>
        <dbReference type="Pfam" id="PF01757"/>
    </source>
</evidence>
<feature type="transmembrane region" description="Helical" evidence="1">
    <location>
        <begin position="251"/>
        <end position="271"/>
    </location>
</feature>
<evidence type="ECO:0000313" key="3">
    <source>
        <dbReference type="EMBL" id="MEC4266026.1"/>
    </source>
</evidence>
<dbReference type="PANTHER" id="PTHR23028">
    <property type="entry name" value="ACETYLTRANSFERASE"/>
    <property type="match status" value="1"/>
</dbReference>
<keyword evidence="1" id="KW-0812">Transmembrane</keyword>
<reference evidence="3 4" key="1">
    <citation type="submission" date="2024-01" db="EMBL/GenBank/DDBJ databases">
        <title>The strains designed SYSU M86414 and SYSU M84420 isolated from the marine sediment in San Sha City (Hainan Province, China).</title>
        <authorList>
            <person name="Guo D."/>
        </authorList>
    </citation>
    <scope>NUCLEOTIDE SEQUENCE [LARGE SCALE GENOMIC DNA]</scope>
    <source>
        <strain evidence="3 4">SYSU M84420</strain>
    </source>
</reference>
<organism evidence="3 4">
    <name type="scientific">Flagellimonas halotolerans</name>
    <dbReference type="NCBI Taxonomy" id="3112164"/>
    <lineage>
        <taxon>Bacteria</taxon>
        <taxon>Pseudomonadati</taxon>
        <taxon>Bacteroidota</taxon>
        <taxon>Flavobacteriia</taxon>
        <taxon>Flavobacteriales</taxon>
        <taxon>Flavobacteriaceae</taxon>
        <taxon>Flagellimonas</taxon>
    </lineage>
</organism>
<feature type="transmembrane region" description="Helical" evidence="1">
    <location>
        <begin position="88"/>
        <end position="107"/>
    </location>
</feature>
<accession>A0ABU6ISP1</accession>
<dbReference type="RefSeq" id="WP_326278990.1">
    <property type="nucleotide sequence ID" value="NZ_JAYKYV010000009.1"/>
</dbReference>
<feature type="transmembrane region" description="Helical" evidence="1">
    <location>
        <begin position="283"/>
        <end position="304"/>
    </location>
</feature>
<sequence>MSRSKERLYHLDLIRFVAALYVVFYHYGFRGFNADNMSNLQLGEIEFFSKYGYLGVDLFFIISGFVILMSAMNSNIVSFIISRISRLYPAYWICIVLTAVVMLFWGGTQYSVTPYVFLSNLTMLNGFFNIEYVDGVYWSLLVELKFYILIGALLLLRKLKYLEPVIYVWLAISIYFLIASQTTQWNVVLSVINFFLIPTWCSYFVAGMLFFLILKDGNIKTRIFPLSICLGLSLAYSTVKLEILTERFGDVFSPEVVYLLIIGFYILFFLISIKKLGIFNKPIYLKVGMLTYPLYLLHQNIGYIIFNNLKGSVNRYLLFALVITLMVYCSYIISSKLEKPMRLGIKNKLEKSYWLRKARLYLKAENTKQIS</sequence>
<dbReference type="EMBL" id="JAYMGW010000009">
    <property type="protein sequence ID" value="MEC4266026.1"/>
    <property type="molecule type" value="Genomic_DNA"/>
</dbReference>
<dbReference type="EC" id="2.3.-.-" evidence="3"/>
<keyword evidence="1" id="KW-0472">Membrane</keyword>
<evidence type="ECO:0000313" key="4">
    <source>
        <dbReference type="Proteomes" id="UP001355298"/>
    </source>
</evidence>
<evidence type="ECO:0000256" key="1">
    <source>
        <dbReference type="SAM" id="Phobius"/>
    </source>
</evidence>
<comment type="caution">
    <text evidence="3">The sequence shown here is derived from an EMBL/GenBank/DDBJ whole genome shotgun (WGS) entry which is preliminary data.</text>
</comment>
<keyword evidence="3" id="KW-0012">Acyltransferase</keyword>
<feature type="transmembrane region" description="Helical" evidence="1">
    <location>
        <begin position="58"/>
        <end position="81"/>
    </location>
</feature>
<feature type="transmembrane region" description="Helical" evidence="1">
    <location>
        <begin position="191"/>
        <end position="214"/>
    </location>
</feature>
<protein>
    <submittedName>
        <fullName evidence="3">Acyltransferase</fullName>
        <ecNumber evidence="3">2.3.-.-</ecNumber>
    </submittedName>
</protein>
<dbReference type="InterPro" id="IPR050879">
    <property type="entry name" value="Acyltransferase_3"/>
</dbReference>
<feature type="domain" description="Acyltransferase 3" evidence="2">
    <location>
        <begin position="10"/>
        <end position="334"/>
    </location>
</feature>
<dbReference type="PANTHER" id="PTHR23028:SF53">
    <property type="entry name" value="ACYL_TRANSF_3 DOMAIN-CONTAINING PROTEIN"/>
    <property type="match status" value="1"/>
</dbReference>
<feature type="transmembrane region" description="Helical" evidence="1">
    <location>
        <begin position="12"/>
        <end position="29"/>
    </location>
</feature>